<evidence type="ECO:0000256" key="8">
    <source>
        <dbReference type="ARBA" id="ARBA00023251"/>
    </source>
</evidence>
<dbReference type="PANTHER" id="PTHR42711:SF19">
    <property type="entry name" value="DOXORUBICIN RESISTANCE ATP-BINDING PROTEIN DRRA"/>
    <property type="match status" value="1"/>
</dbReference>
<accession>A0ABW5HPX3</accession>
<keyword evidence="8" id="KW-0046">Antibiotic resistance</keyword>
<proteinExistence type="inferred from homology"/>
<dbReference type="SMART" id="SM00382">
    <property type="entry name" value="AAA"/>
    <property type="match status" value="1"/>
</dbReference>
<sequence>MTDAIVATGLRKTFGKTVALDGVSFAAPRGTVFALLGPNGSGKTTLVQLLSTLRLPDSGSARVLGHDLRAAPAEVRAGIGVTGQFAAVDSMLTGEENLLLMAKLGHLSRTEGRARARRLLQRFDLADAAARPPSAYSGGMRRRLDIAMTLMGDPALIFLDEPTTGLDPRSRQTMWQIVRELVAEGVTVFLTTQYLQEADELAERVAVLDHGRIVAAGTPAELKQRVPGAHLTLRFATPADLRTAALALAGSTSDEDALTLRVPMTDGGGAIKRVLDRIPDRVDVEDVTVHTPDLDDVFFAFTTTAADLGRTR</sequence>
<dbReference type="PANTHER" id="PTHR42711">
    <property type="entry name" value="ABC TRANSPORTER ATP-BINDING PROTEIN"/>
    <property type="match status" value="1"/>
</dbReference>
<dbReference type="InterPro" id="IPR017871">
    <property type="entry name" value="ABC_transporter-like_CS"/>
</dbReference>
<dbReference type="GO" id="GO:0005524">
    <property type="term" value="F:ATP binding"/>
    <property type="evidence" value="ECO:0007669"/>
    <property type="project" value="UniProtKB-KW"/>
</dbReference>
<dbReference type="InterPro" id="IPR003593">
    <property type="entry name" value="AAA+_ATPase"/>
</dbReference>
<evidence type="ECO:0000256" key="6">
    <source>
        <dbReference type="ARBA" id="ARBA00022967"/>
    </source>
</evidence>
<dbReference type="RefSeq" id="WP_344268191.1">
    <property type="nucleotide sequence ID" value="NZ_BAAAHV010000005.1"/>
</dbReference>
<keyword evidence="2" id="KW-0813">Transport</keyword>
<evidence type="ECO:0000259" key="10">
    <source>
        <dbReference type="PROSITE" id="PS50893"/>
    </source>
</evidence>
<dbReference type="InterPro" id="IPR050763">
    <property type="entry name" value="ABC_transporter_ATP-binding"/>
</dbReference>
<keyword evidence="12" id="KW-1185">Reference proteome</keyword>
<evidence type="ECO:0000313" key="12">
    <source>
        <dbReference type="Proteomes" id="UP001597542"/>
    </source>
</evidence>
<feature type="domain" description="ABC transporter" evidence="10">
    <location>
        <begin position="5"/>
        <end position="235"/>
    </location>
</feature>
<evidence type="ECO:0000256" key="7">
    <source>
        <dbReference type="ARBA" id="ARBA00023136"/>
    </source>
</evidence>
<dbReference type="InterPro" id="IPR027417">
    <property type="entry name" value="P-loop_NTPase"/>
</dbReference>
<dbReference type="PROSITE" id="PS00211">
    <property type="entry name" value="ABC_TRANSPORTER_1"/>
    <property type="match status" value="1"/>
</dbReference>
<name>A0ABW5HPX3_9PSEU</name>
<dbReference type="Pfam" id="PF00005">
    <property type="entry name" value="ABC_tran"/>
    <property type="match status" value="1"/>
</dbReference>
<dbReference type="InterPro" id="IPR003439">
    <property type="entry name" value="ABC_transporter-like_ATP-bd"/>
</dbReference>
<dbReference type="Proteomes" id="UP001597542">
    <property type="component" value="Unassembled WGS sequence"/>
</dbReference>
<keyword evidence="3" id="KW-1003">Cell membrane</keyword>
<evidence type="ECO:0000256" key="4">
    <source>
        <dbReference type="ARBA" id="ARBA00022741"/>
    </source>
</evidence>
<gene>
    <name evidence="11" type="ORF">ACFSUT_01365</name>
</gene>
<comment type="similarity">
    <text evidence="9">Belongs to the ABC transporter superfamily. Drug exporter-1 (DrugE1) (TC 3.A.1.105) family.</text>
</comment>
<evidence type="ECO:0000256" key="1">
    <source>
        <dbReference type="ARBA" id="ARBA00004413"/>
    </source>
</evidence>
<dbReference type="Gene3D" id="3.40.50.300">
    <property type="entry name" value="P-loop containing nucleotide triphosphate hydrolases"/>
    <property type="match status" value="1"/>
</dbReference>
<keyword evidence="6" id="KW-1278">Translocase</keyword>
<dbReference type="InterPro" id="IPR005894">
    <property type="entry name" value="DrrA"/>
</dbReference>
<dbReference type="PROSITE" id="PS50893">
    <property type="entry name" value="ABC_TRANSPORTER_2"/>
    <property type="match status" value="1"/>
</dbReference>
<comment type="caution">
    <text evidence="11">The sequence shown here is derived from an EMBL/GenBank/DDBJ whole genome shotgun (WGS) entry which is preliminary data.</text>
</comment>
<evidence type="ECO:0000256" key="3">
    <source>
        <dbReference type="ARBA" id="ARBA00022475"/>
    </source>
</evidence>
<comment type="subcellular location">
    <subcellularLocation>
        <location evidence="1">Cell membrane</location>
        <topology evidence="1">Peripheral membrane protein</topology>
        <orientation evidence="1">Cytoplasmic side</orientation>
    </subcellularLocation>
</comment>
<keyword evidence="4" id="KW-0547">Nucleotide-binding</keyword>
<evidence type="ECO:0000256" key="2">
    <source>
        <dbReference type="ARBA" id="ARBA00022448"/>
    </source>
</evidence>
<organism evidence="11 12">
    <name type="scientific">Amycolatopsis albidoflavus</name>
    <dbReference type="NCBI Taxonomy" id="102226"/>
    <lineage>
        <taxon>Bacteria</taxon>
        <taxon>Bacillati</taxon>
        <taxon>Actinomycetota</taxon>
        <taxon>Actinomycetes</taxon>
        <taxon>Pseudonocardiales</taxon>
        <taxon>Pseudonocardiaceae</taxon>
        <taxon>Amycolatopsis</taxon>
    </lineage>
</organism>
<protein>
    <submittedName>
        <fullName evidence="11">ATP-binding cassette domain-containing protein</fullName>
    </submittedName>
</protein>
<dbReference type="SUPFAM" id="SSF52540">
    <property type="entry name" value="P-loop containing nucleoside triphosphate hydrolases"/>
    <property type="match status" value="1"/>
</dbReference>
<reference evidence="12" key="1">
    <citation type="journal article" date="2019" name="Int. J. Syst. Evol. Microbiol.">
        <title>The Global Catalogue of Microorganisms (GCM) 10K type strain sequencing project: providing services to taxonomists for standard genome sequencing and annotation.</title>
        <authorList>
            <consortium name="The Broad Institute Genomics Platform"/>
            <consortium name="The Broad Institute Genome Sequencing Center for Infectious Disease"/>
            <person name="Wu L."/>
            <person name="Ma J."/>
        </authorList>
    </citation>
    <scope>NUCLEOTIDE SEQUENCE [LARGE SCALE GENOMIC DNA]</scope>
    <source>
        <strain evidence="12">CGMCC 4.7638</strain>
    </source>
</reference>
<keyword evidence="7" id="KW-0472">Membrane</keyword>
<keyword evidence="5 11" id="KW-0067">ATP-binding</keyword>
<evidence type="ECO:0000313" key="11">
    <source>
        <dbReference type="EMBL" id="MFD2478906.1"/>
    </source>
</evidence>
<dbReference type="EMBL" id="JBHUKQ010000001">
    <property type="protein sequence ID" value="MFD2478906.1"/>
    <property type="molecule type" value="Genomic_DNA"/>
</dbReference>
<dbReference type="NCBIfam" id="TIGR01188">
    <property type="entry name" value="drrA"/>
    <property type="match status" value="1"/>
</dbReference>
<evidence type="ECO:0000256" key="5">
    <source>
        <dbReference type="ARBA" id="ARBA00022840"/>
    </source>
</evidence>
<evidence type="ECO:0000256" key="9">
    <source>
        <dbReference type="ARBA" id="ARBA00049985"/>
    </source>
</evidence>